<keyword evidence="7 8" id="KW-0472">Membrane</keyword>
<dbReference type="AlphaFoldDB" id="A0A7Y0E156"/>
<dbReference type="PANTHER" id="PTHR43848">
    <property type="entry name" value="PUTRESCINE TRANSPORT SYSTEM PERMEASE PROTEIN POTI"/>
    <property type="match status" value="1"/>
</dbReference>
<feature type="transmembrane region" description="Helical" evidence="8">
    <location>
        <begin position="149"/>
        <end position="170"/>
    </location>
</feature>
<keyword evidence="6 8" id="KW-1133">Transmembrane helix</keyword>
<dbReference type="InterPro" id="IPR035906">
    <property type="entry name" value="MetI-like_sf"/>
</dbReference>
<evidence type="ECO:0000259" key="9">
    <source>
        <dbReference type="PROSITE" id="PS50928"/>
    </source>
</evidence>
<feature type="transmembrane region" description="Helical" evidence="8">
    <location>
        <begin position="251"/>
        <end position="272"/>
    </location>
</feature>
<feature type="transmembrane region" description="Helical" evidence="8">
    <location>
        <begin position="21"/>
        <end position="41"/>
    </location>
</feature>
<evidence type="ECO:0000313" key="10">
    <source>
        <dbReference type="EMBL" id="NMM45281.1"/>
    </source>
</evidence>
<dbReference type="CDD" id="cd06261">
    <property type="entry name" value="TM_PBP2"/>
    <property type="match status" value="1"/>
</dbReference>
<dbReference type="PANTHER" id="PTHR43848:SF2">
    <property type="entry name" value="PUTRESCINE TRANSPORT SYSTEM PERMEASE PROTEIN POTI"/>
    <property type="match status" value="1"/>
</dbReference>
<evidence type="ECO:0000256" key="7">
    <source>
        <dbReference type="ARBA" id="ARBA00023136"/>
    </source>
</evidence>
<dbReference type="InterPro" id="IPR000515">
    <property type="entry name" value="MetI-like"/>
</dbReference>
<comment type="caution">
    <text evidence="10">The sequence shown here is derived from an EMBL/GenBank/DDBJ whole genome shotgun (WGS) entry which is preliminary data.</text>
</comment>
<feature type="transmembrane region" description="Helical" evidence="8">
    <location>
        <begin position="120"/>
        <end position="143"/>
    </location>
</feature>
<organism evidence="10 11">
    <name type="scientific">Pacificispira spongiicola</name>
    <dbReference type="NCBI Taxonomy" id="2729598"/>
    <lineage>
        <taxon>Bacteria</taxon>
        <taxon>Pseudomonadati</taxon>
        <taxon>Pseudomonadota</taxon>
        <taxon>Alphaproteobacteria</taxon>
        <taxon>Rhodospirillales</taxon>
        <taxon>Rhodospirillaceae</taxon>
        <taxon>Pacificispira</taxon>
    </lineage>
</organism>
<accession>A0A7Y0E156</accession>
<gene>
    <name evidence="10" type="ORF">HH303_12380</name>
</gene>
<comment type="subcellular location">
    <subcellularLocation>
        <location evidence="1 8">Cell membrane</location>
        <topology evidence="1 8">Multi-pass membrane protein</topology>
    </subcellularLocation>
</comment>
<evidence type="ECO:0000256" key="6">
    <source>
        <dbReference type="ARBA" id="ARBA00022989"/>
    </source>
</evidence>
<dbReference type="RefSeq" id="WP_169625630.1">
    <property type="nucleotide sequence ID" value="NZ_JABBNT010000003.1"/>
</dbReference>
<evidence type="ECO:0000256" key="4">
    <source>
        <dbReference type="ARBA" id="ARBA00022475"/>
    </source>
</evidence>
<evidence type="ECO:0000256" key="2">
    <source>
        <dbReference type="ARBA" id="ARBA00007069"/>
    </source>
</evidence>
<reference evidence="10 11" key="1">
    <citation type="submission" date="2020-04" db="EMBL/GenBank/DDBJ databases">
        <title>Rhodospirillaceae bacterium KN72 isolated from deep sea.</title>
        <authorList>
            <person name="Zhang D.-C."/>
        </authorList>
    </citation>
    <scope>NUCLEOTIDE SEQUENCE [LARGE SCALE GENOMIC DNA]</scope>
    <source>
        <strain evidence="10 11">KN72</strain>
    </source>
</reference>
<evidence type="ECO:0000256" key="1">
    <source>
        <dbReference type="ARBA" id="ARBA00004651"/>
    </source>
</evidence>
<evidence type="ECO:0000313" key="11">
    <source>
        <dbReference type="Proteomes" id="UP000539372"/>
    </source>
</evidence>
<dbReference type="Gene3D" id="1.10.3720.10">
    <property type="entry name" value="MetI-like"/>
    <property type="match status" value="1"/>
</dbReference>
<comment type="similarity">
    <text evidence="2">Belongs to the binding-protein-dependent transport system permease family. CysTW subfamily.</text>
</comment>
<dbReference type="GO" id="GO:0055085">
    <property type="term" value="P:transmembrane transport"/>
    <property type="evidence" value="ECO:0007669"/>
    <property type="project" value="InterPro"/>
</dbReference>
<dbReference type="Proteomes" id="UP000539372">
    <property type="component" value="Unassembled WGS sequence"/>
</dbReference>
<proteinExistence type="inferred from homology"/>
<keyword evidence="4" id="KW-1003">Cell membrane</keyword>
<sequence length="284" mass="31144">MAVTTADGTIGPKARADKGGIAWSSVILNCYIGLFFIYLFAPLAVMSLAAFNAYEYPSVTQWRGWTLHWFGELAQDDRILQGIVNSLTVAVGVIVVALPLGLSGAMILTRLNSRYNNMLYAVLVSPLLMPGIVLGISTLIFWGRAGVSGGLFLTVVAQASFVASYCMLLFMARLQRQDRVLEEAALDLGASSFFMFRRVTLPFLRPTLITGAVISFLQSIENYNTTVFAIGGDWTLVTEIGSRFRFGLSPVINVIGVLFVLVTIVAAVAYTIHKERERKRKSIR</sequence>
<keyword evidence="3 8" id="KW-0813">Transport</keyword>
<name>A0A7Y0E156_9PROT</name>
<dbReference type="EMBL" id="JABBNT010000003">
    <property type="protein sequence ID" value="NMM45281.1"/>
    <property type="molecule type" value="Genomic_DNA"/>
</dbReference>
<keyword evidence="11" id="KW-1185">Reference proteome</keyword>
<feature type="transmembrane region" description="Helical" evidence="8">
    <location>
        <begin position="87"/>
        <end position="108"/>
    </location>
</feature>
<evidence type="ECO:0000256" key="8">
    <source>
        <dbReference type="RuleBase" id="RU363032"/>
    </source>
</evidence>
<protein>
    <submittedName>
        <fullName evidence="10">ABC transporter permease</fullName>
    </submittedName>
</protein>
<dbReference type="InterPro" id="IPR051789">
    <property type="entry name" value="Bact_Polyamine_Transport"/>
</dbReference>
<feature type="transmembrane region" description="Helical" evidence="8">
    <location>
        <begin position="203"/>
        <end position="220"/>
    </location>
</feature>
<keyword evidence="5 8" id="KW-0812">Transmembrane</keyword>
<dbReference type="PROSITE" id="PS50928">
    <property type="entry name" value="ABC_TM1"/>
    <property type="match status" value="1"/>
</dbReference>
<evidence type="ECO:0000256" key="5">
    <source>
        <dbReference type="ARBA" id="ARBA00022692"/>
    </source>
</evidence>
<dbReference type="SUPFAM" id="SSF161098">
    <property type="entry name" value="MetI-like"/>
    <property type="match status" value="1"/>
</dbReference>
<dbReference type="GO" id="GO:0005886">
    <property type="term" value="C:plasma membrane"/>
    <property type="evidence" value="ECO:0007669"/>
    <property type="project" value="UniProtKB-SubCell"/>
</dbReference>
<feature type="domain" description="ABC transmembrane type-1" evidence="9">
    <location>
        <begin position="83"/>
        <end position="270"/>
    </location>
</feature>
<evidence type="ECO:0000256" key="3">
    <source>
        <dbReference type="ARBA" id="ARBA00022448"/>
    </source>
</evidence>
<dbReference type="Pfam" id="PF00528">
    <property type="entry name" value="BPD_transp_1"/>
    <property type="match status" value="1"/>
</dbReference>